<reference evidence="1 2" key="1">
    <citation type="submission" date="2019-01" db="EMBL/GenBank/DDBJ databases">
        <title>Draft genome sequences of three monokaryotic isolates of the white-rot basidiomycete fungus Dichomitus squalens.</title>
        <authorList>
            <consortium name="DOE Joint Genome Institute"/>
            <person name="Lopez S.C."/>
            <person name="Andreopoulos B."/>
            <person name="Pangilinan J."/>
            <person name="Lipzen A."/>
            <person name="Riley R."/>
            <person name="Ahrendt S."/>
            <person name="Ng V."/>
            <person name="Barry K."/>
            <person name="Daum C."/>
            <person name="Grigoriev I.V."/>
            <person name="Hilden K.S."/>
            <person name="Makela M.R."/>
            <person name="de Vries R.P."/>
        </authorList>
    </citation>
    <scope>NUCLEOTIDE SEQUENCE [LARGE SCALE GENOMIC DNA]</scope>
    <source>
        <strain evidence="1 2">CBS 464.89</strain>
    </source>
</reference>
<keyword evidence="2" id="KW-1185">Reference proteome</keyword>
<gene>
    <name evidence="1" type="ORF">BD310DRAFT_21720</name>
</gene>
<organism evidence="1 2">
    <name type="scientific">Dichomitus squalens</name>
    <dbReference type="NCBI Taxonomy" id="114155"/>
    <lineage>
        <taxon>Eukaryota</taxon>
        <taxon>Fungi</taxon>
        <taxon>Dikarya</taxon>
        <taxon>Basidiomycota</taxon>
        <taxon>Agaricomycotina</taxon>
        <taxon>Agaricomycetes</taxon>
        <taxon>Polyporales</taxon>
        <taxon>Polyporaceae</taxon>
        <taxon>Dichomitus</taxon>
    </lineage>
</organism>
<proteinExistence type="predicted"/>
<accession>A0A4Q9QDB2</accession>
<dbReference type="Proteomes" id="UP000292082">
    <property type="component" value="Unassembled WGS sequence"/>
</dbReference>
<dbReference type="AlphaFoldDB" id="A0A4Q9QDB2"/>
<evidence type="ECO:0000313" key="1">
    <source>
        <dbReference type="EMBL" id="TBU65699.1"/>
    </source>
</evidence>
<dbReference type="EMBL" id="ML145084">
    <property type="protein sequence ID" value="TBU65699.1"/>
    <property type="molecule type" value="Genomic_DNA"/>
</dbReference>
<name>A0A4Q9QDB2_9APHY</name>
<sequence length="179" mass="20048">MYQGVALLFSGFGEVRSWLLVSQRSINVVHVGRSSPLEVLIPYCYFRMLDRDLDPLLYDCSMTSDNLSQPRCALPPMELVGKGAVYVAKSIYASNSQVCSDPHTGRAAGYRASRLGVACRHVWASSNSHSHAHRSLLGSYGREDREFRRFGLRDVALRTRGTTMREGLPLKSEHRGRLC</sequence>
<protein>
    <submittedName>
        <fullName evidence="1">Uncharacterized protein</fullName>
    </submittedName>
</protein>
<evidence type="ECO:0000313" key="2">
    <source>
        <dbReference type="Proteomes" id="UP000292082"/>
    </source>
</evidence>